<dbReference type="InterPro" id="IPR016064">
    <property type="entry name" value="NAD/diacylglycerol_kinase_sf"/>
</dbReference>
<reference evidence="13 14" key="1">
    <citation type="journal article" date="2015" name="Genome Announc.">
        <title>Complete Genome Sequence of the Novel Leech Symbiont Mucinivorans hirudinis M3T.</title>
        <authorList>
            <person name="Nelson M.C."/>
            <person name="Bomar L."/>
            <person name="Graf J."/>
        </authorList>
    </citation>
    <scope>NUCLEOTIDE SEQUENCE [LARGE SCALE GENOMIC DNA]</scope>
    <source>
        <strain evidence="14">M3</strain>
    </source>
</reference>
<keyword evidence="8" id="KW-0460">Magnesium</keyword>
<keyword evidence="4" id="KW-0479">Metal-binding</keyword>
<evidence type="ECO:0000256" key="2">
    <source>
        <dbReference type="ARBA" id="ARBA00022516"/>
    </source>
</evidence>
<evidence type="ECO:0000313" key="13">
    <source>
        <dbReference type="EMBL" id="CDN30135.1"/>
    </source>
</evidence>
<dbReference type="AlphaFoldDB" id="A0A060R5P7"/>
<evidence type="ECO:0000256" key="10">
    <source>
        <dbReference type="ARBA" id="ARBA00023209"/>
    </source>
</evidence>
<dbReference type="Gene3D" id="2.60.200.40">
    <property type="match status" value="1"/>
</dbReference>
<keyword evidence="2" id="KW-0444">Lipid biosynthesis</keyword>
<dbReference type="KEGG" id="rbc:BN938_0028"/>
<evidence type="ECO:0000256" key="7">
    <source>
        <dbReference type="ARBA" id="ARBA00022840"/>
    </source>
</evidence>
<dbReference type="Proteomes" id="UP000027616">
    <property type="component" value="Chromosome I"/>
</dbReference>
<dbReference type="PANTHER" id="PTHR12358">
    <property type="entry name" value="SPHINGOSINE KINASE"/>
    <property type="match status" value="1"/>
</dbReference>
<feature type="domain" description="DAGKc" evidence="12">
    <location>
        <begin position="10"/>
        <end position="146"/>
    </location>
</feature>
<dbReference type="GO" id="GO:0016301">
    <property type="term" value="F:kinase activity"/>
    <property type="evidence" value="ECO:0007669"/>
    <property type="project" value="UniProtKB-KW"/>
</dbReference>
<evidence type="ECO:0000256" key="1">
    <source>
        <dbReference type="ARBA" id="ARBA00001946"/>
    </source>
</evidence>
<dbReference type="HOGENOM" id="CLU_045532_0_2_10"/>
<dbReference type="EMBL" id="HG934468">
    <property type="protein sequence ID" value="CDN30135.1"/>
    <property type="molecule type" value="Genomic_DNA"/>
</dbReference>
<keyword evidence="14" id="KW-1185">Reference proteome</keyword>
<proteinExistence type="predicted"/>
<keyword evidence="6 13" id="KW-0418">Kinase</keyword>
<keyword evidence="5" id="KW-0547">Nucleotide-binding</keyword>
<dbReference type="STRING" id="1433126.BN938_0028"/>
<organism evidence="13 14">
    <name type="scientific">Mucinivorans hirudinis</name>
    <dbReference type="NCBI Taxonomy" id="1433126"/>
    <lineage>
        <taxon>Bacteria</taxon>
        <taxon>Pseudomonadati</taxon>
        <taxon>Bacteroidota</taxon>
        <taxon>Bacteroidia</taxon>
        <taxon>Bacteroidales</taxon>
        <taxon>Rikenellaceae</taxon>
        <taxon>Mucinivorans</taxon>
    </lineage>
</organism>
<evidence type="ECO:0000256" key="11">
    <source>
        <dbReference type="ARBA" id="ARBA00023264"/>
    </source>
</evidence>
<dbReference type="NCBIfam" id="TIGR00147">
    <property type="entry name" value="YegS/Rv2252/BmrU family lipid kinase"/>
    <property type="match status" value="1"/>
</dbReference>
<evidence type="ECO:0000256" key="4">
    <source>
        <dbReference type="ARBA" id="ARBA00022723"/>
    </source>
</evidence>
<evidence type="ECO:0000256" key="3">
    <source>
        <dbReference type="ARBA" id="ARBA00022679"/>
    </source>
</evidence>
<dbReference type="SMART" id="SM00046">
    <property type="entry name" value="DAGKc"/>
    <property type="match status" value="1"/>
</dbReference>
<dbReference type="Pfam" id="PF19279">
    <property type="entry name" value="YegS_C"/>
    <property type="match status" value="1"/>
</dbReference>
<keyword evidence="10" id="KW-0594">Phospholipid biosynthesis</keyword>
<keyword evidence="7" id="KW-0067">ATP-binding</keyword>
<keyword evidence="3" id="KW-0808">Transferase</keyword>
<evidence type="ECO:0000256" key="9">
    <source>
        <dbReference type="ARBA" id="ARBA00023098"/>
    </source>
</evidence>
<dbReference type="InterPro" id="IPR045540">
    <property type="entry name" value="YegS/DAGK_C"/>
</dbReference>
<dbReference type="Pfam" id="PF00781">
    <property type="entry name" value="DAGK_cat"/>
    <property type="match status" value="1"/>
</dbReference>
<evidence type="ECO:0000256" key="6">
    <source>
        <dbReference type="ARBA" id="ARBA00022777"/>
    </source>
</evidence>
<dbReference type="GO" id="GO:0008654">
    <property type="term" value="P:phospholipid biosynthetic process"/>
    <property type="evidence" value="ECO:0007669"/>
    <property type="project" value="UniProtKB-KW"/>
</dbReference>
<name>A0A060R5P7_9BACT</name>
<comment type="cofactor">
    <cofactor evidence="1">
        <name>Mg(2+)</name>
        <dbReference type="ChEBI" id="CHEBI:18420"/>
    </cofactor>
</comment>
<keyword evidence="9" id="KW-0443">Lipid metabolism</keyword>
<dbReference type="Gene3D" id="3.40.50.10330">
    <property type="entry name" value="Probable inorganic polyphosphate/atp-NAD kinase, domain 1"/>
    <property type="match status" value="1"/>
</dbReference>
<evidence type="ECO:0000256" key="8">
    <source>
        <dbReference type="ARBA" id="ARBA00022842"/>
    </source>
</evidence>
<keyword evidence="11" id="KW-1208">Phospholipid metabolism</keyword>
<dbReference type="GO" id="GO:0005886">
    <property type="term" value="C:plasma membrane"/>
    <property type="evidence" value="ECO:0007669"/>
    <property type="project" value="TreeGrafter"/>
</dbReference>
<dbReference type="InterPro" id="IPR050187">
    <property type="entry name" value="Lipid_Phosphate_FormReg"/>
</dbReference>
<dbReference type="GO" id="GO:0046872">
    <property type="term" value="F:metal ion binding"/>
    <property type="evidence" value="ECO:0007669"/>
    <property type="project" value="UniProtKB-KW"/>
</dbReference>
<dbReference type="GO" id="GO:0005524">
    <property type="term" value="F:ATP binding"/>
    <property type="evidence" value="ECO:0007669"/>
    <property type="project" value="UniProtKB-KW"/>
</dbReference>
<dbReference type="InterPro" id="IPR005218">
    <property type="entry name" value="Diacylglycerol/lipid_kinase"/>
</dbReference>
<sequence length="338" mass="37600">MLCQMDSQINISKRWFAIVNPVAGKGKGLTDWPVISTLLHEAGIEVDALFTQRKHHATELAVYAVGKGYRKIIIIGGDGTIHETVHGLFLQQRVATADVLLAVIAVGTGNDWMRMYGIPNTYSDAVRSIVQGHTFLQDVGRVTYWESKVCQRRYLANVGGIAYDAAVCRGFNKLKDNGYRGKWLYIWSAAREACRFRSRQARIVADGKEVFNGKLFTATIGICKYTGGGMSQTPYAVADDGLFDMTVIPSMNRVRLFSRFRTLYTNNIYNITGVNLIRAGRIVVECDHPIQVELDGEILGEADFTFEIVPRAVRAIVSKNFVKLNEYGTTQAATQKKG</sequence>
<dbReference type="SUPFAM" id="SSF111331">
    <property type="entry name" value="NAD kinase/diacylglycerol kinase-like"/>
    <property type="match status" value="1"/>
</dbReference>
<evidence type="ECO:0000313" key="14">
    <source>
        <dbReference type="Proteomes" id="UP000027616"/>
    </source>
</evidence>
<dbReference type="InterPro" id="IPR017438">
    <property type="entry name" value="ATP-NAD_kinase_N"/>
</dbReference>
<dbReference type="PANTHER" id="PTHR12358:SF106">
    <property type="entry name" value="LIPID KINASE YEGS"/>
    <property type="match status" value="1"/>
</dbReference>
<dbReference type="PROSITE" id="PS50146">
    <property type="entry name" value="DAGK"/>
    <property type="match status" value="1"/>
</dbReference>
<accession>A0A060R5P7</accession>
<gene>
    <name evidence="13" type="ORF">BN938_0028</name>
</gene>
<dbReference type="eggNOG" id="COG1597">
    <property type="taxonomic scope" value="Bacteria"/>
</dbReference>
<protein>
    <submittedName>
        <fullName evidence="13">Transcription regulator [contains diacylglycerol kinase catalytic domain]</fullName>
    </submittedName>
</protein>
<evidence type="ECO:0000256" key="5">
    <source>
        <dbReference type="ARBA" id="ARBA00022741"/>
    </source>
</evidence>
<dbReference type="InterPro" id="IPR001206">
    <property type="entry name" value="Diacylglycerol_kinase_cat_dom"/>
</dbReference>
<evidence type="ECO:0000259" key="12">
    <source>
        <dbReference type="PROSITE" id="PS50146"/>
    </source>
</evidence>